<keyword evidence="5" id="KW-1185">Reference proteome</keyword>
<dbReference type="AlphaFoldDB" id="A0AAD8RH64"/>
<dbReference type="GO" id="GO:0008233">
    <property type="term" value="F:peptidase activity"/>
    <property type="evidence" value="ECO:0007669"/>
    <property type="project" value="UniProtKB-KW"/>
</dbReference>
<name>A0AAD8RH64_LOLMU</name>
<dbReference type="Pfam" id="PF14541">
    <property type="entry name" value="TAXi_C"/>
    <property type="match status" value="1"/>
</dbReference>
<feature type="domain" description="Peptidase A1" evidence="3">
    <location>
        <begin position="1"/>
        <end position="85"/>
    </location>
</feature>
<organism evidence="4 5">
    <name type="scientific">Lolium multiflorum</name>
    <name type="common">Italian ryegrass</name>
    <name type="synonym">Lolium perenne subsp. multiflorum</name>
    <dbReference type="NCBI Taxonomy" id="4521"/>
    <lineage>
        <taxon>Eukaryota</taxon>
        <taxon>Viridiplantae</taxon>
        <taxon>Streptophyta</taxon>
        <taxon>Embryophyta</taxon>
        <taxon>Tracheophyta</taxon>
        <taxon>Spermatophyta</taxon>
        <taxon>Magnoliopsida</taxon>
        <taxon>Liliopsida</taxon>
        <taxon>Poales</taxon>
        <taxon>Poaceae</taxon>
        <taxon>BOP clade</taxon>
        <taxon>Pooideae</taxon>
        <taxon>Poodae</taxon>
        <taxon>Poeae</taxon>
        <taxon>Poeae Chloroplast Group 2 (Poeae type)</taxon>
        <taxon>Loliodinae</taxon>
        <taxon>Loliinae</taxon>
        <taxon>Lolium</taxon>
    </lineage>
</organism>
<proteinExistence type="predicted"/>
<sequence length="92" mass="10453">MLCFSTAQAADPKNMPVPKLILHLEGADWDIPRENYVLEVQEDKGTLLYMVILPTHGQDLTIIGNFQQQNTHIVYDLHANKMNFEPASCDQL</sequence>
<evidence type="ECO:0000313" key="4">
    <source>
        <dbReference type="EMBL" id="KAK1620872.1"/>
    </source>
</evidence>
<dbReference type="GO" id="GO:0005576">
    <property type="term" value="C:extracellular region"/>
    <property type="evidence" value="ECO:0007669"/>
    <property type="project" value="TreeGrafter"/>
</dbReference>
<dbReference type="PROSITE" id="PS51767">
    <property type="entry name" value="PEPTIDASE_A1"/>
    <property type="match status" value="1"/>
</dbReference>
<keyword evidence="2" id="KW-0378">Hydrolase</keyword>
<dbReference type="InterPro" id="IPR021109">
    <property type="entry name" value="Peptidase_aspartic_dom_sf"/>
</dbReference>
<dbReference type="PANTHER" id="PTHR47967">
    <property type="entry name" value="OS07G0603500 PROTEIN-RELATED"/>
    <property type="match status" value="1"/>
</dbReference>
<dbReference type="PANTHER" id="PTHR47967:SF35">
    <property type="entry name" value="PEPTIDASE A1 DOMAIN-CONTAINING PROTEIN"/>
    <property type="match status" value="1"/>
</dbReference>
<comment type="caution">
    <text evidence="4">The sequence shown here is derived from an EMBL/GenBank/DDBJ whole genome shotgun (WGS) entry which is preliminary data.</text>
</comment>
<dbReference type="InterPro" id="IPR032799">
    <property type="entry name" value="TAXi_C"/>
</dbReference>
<evidence type="ECO:0000259" key="3">
    <source>
        <dbReference type="PROSITE" id="PS51767"/>
    </source>
</evidence>
<dbReference type="EMBL" id="JAUUTY010000006">
    <property type="protein sequence ID" value="KAK1620872.1"/>
    <property type="molecule type" value="Genomic_DNA"/>
</dbReference>
<protein>
    <recommendedName>
        <fullName evidence="3">Peptidase A1 domain-containing protein</fullName>
    </recommendedName>
</protein>
<gene>
    <name evidence="4" type="ORF">QYE76_026389</name>
</gene>
<dbReference type="InterPro" id="IPR033121">
    <property type="entry name" value="PEPTIDASE_A1"/>
</dbReference>
<dbReference type="GO" id="GO:0006508">
    <property type="term" value="P:proteolysis"/>
    <property type="evidence" value="ECO:0007669"/>
    <property type="project" value="UniProtKB-KW"/>
</dbReference>
<evidence type="ECO:0000256" key="1">
    <source>
        <dbReference type="ARBA" id="ARBA00022670"/>
    </source>
</evidence>
<reference evidence="4" key="1">
    <citation type="submission" date="2023-07" db="EMBL/GenBank/DDBJ databases">
        <title>A chromosome-level genome assembly of Lolium multiflorum.</title>
        <authorList>
            <person name="Chen Y."/>
            <person name="Copetti D."/>
            <person name="Kolliker R."/>
            <person name="Studer B."/>
        </authorList>
    </citation>
    <scope>NUCLEOTIDE SEQUENCE</scope>
    <source>
        <strain evidence="4">02402/16</strain>
        <tissue evidence="4">Leaf</tissue>
    </source>
</reference>
<dbReference type="SUPFAM" id="SSF50630">
    <property type="entry name" value="Acid proteases"/>
    <property type="match status" value="1"/>
</dbReference>
<dbReference type="Gene3D" id="2.40.70.10">
    <property type="entry name" value="Acid Proteases"/>
    <property type="match status" value="1"/>
</dbReference>
<dbReference type="InterPro" id="IPR051708">
    <property type="entry name" value="Plant_Aspart_Prot_A1"/>
</dbReference>
<dbReference type="Proteomes" id="UP001231189">
    <property type="component" value="Unassembled WGS sequence"/>
</dbReference>
<evidence type="ECO:0000256" key="2">
    <source>
        <dbReference type="ARBA" id="ARBA00022801"/>
    </source>
</evidence>
<keyword evidence="1" id="KW-0645">Protease</keyword>
<accession>A0AAD8RH64</accession>
<evidence type="ECO:0000313" key="5">
    <source>
        <dbReference type="Proteomes" id="UP001231189"/>
    </source>
</evidence>